<evidence type="ECO:0000259" key="5">
    <source>
        <dbReference type="PROSITE" id="PS50893"/>
    </source>
</evidence>
<sequence length="336" mass="37891">VVARTCDNVLVLKNGTKQEYGNINQIFYSPQAEHTQELLFKSKELNDPQAITKTEAIEKPNTRIKNLSVLFPIPKDGLFSRQEYLRAIDNLSIDIKEGEVLGVVGESGSGKSTLARCILKLQKPSSGKISVFSNDILEMNRKQTKKFRKNIQIVFQDPFSSLNPRMTVSETLLEPLKVFFQKTTKNLSTKKITSCLEDVGLNATFLGRYPHELSGGQCQRVAIARALISEPKLLVCDEAVSALDASIRSEIIELLLKLQQDKKLTMLFIAHDLAVVNKICDRVVVMHQGKLIEQGETKRIFQHPTSQYTKDLLDSVPVPDPRLEKEKYLRRLGNKI</sequence>
<dbReference type="InterPro" id="IPR027417">
    <property type="entry name" value="P-loop_NTPase"/>
</dbReference>
<dbReference type="Gene3D" id="3.40.50.300">
    <property type="entry name" value="P-loop containing nucleotide triphosphate hydrolases"/>
    <property type="match status" value="1"/>
</dbReference>
<accession>A0A382FV10</accession>
<dbReference type="AlphaFoldDB" id="A0A382FV10"/>
<dbReference type="GO" id="GO:0016887">
    <property type="term" value="F:ATP hydrolysis activity"/>
    <property type="evidence" value="ECO:0007669"/>
    <property type="project" value="InterPro"/>
</dbReference>
<keyword evidence="3" id="KW-0547">Nucleotide-binding</keyword>
<evidence type="ECO:0000256" key="2">
    <source>
        <dbReference type="ARBA" id="ARBA00022448"/>
    </source>
</evidence>
<dbReference type="PANTHER" id="PTHR43776:SF7">
    <property type="entry name" value="D,D-DIPEPTIDE TRANSPORT ATP-BINDING PROTEIN DDPF-RELATED"/>
    <property type="match status" value="1"/>
</dbReference>
<dbReference type="FunFam" id="3.40.50.300:FF:000016">
    <property type="entry name" value="Oligopeptide ABC transporter ATP-binding component"/>
    <property type="match status" value="1"/>
</dbReference>
<evidence type="ECO:0000256" key="3">
    <source>
        <dbReference type="ARBA" id="ARBA00022741"/>
    </source>
</evidence>
<dbReference type="SUPFAM" id="SSF52540">
    <property type="entry name" value="P-loop containing nucleoside triphosphate hydrolases"/>
    <property type="match status" value="1"/>
</dbReference>
<dbReference type="InterPro" id="IPR050319">
    <property type="entry name" value="ABC_transp_ATP-bind"/>
</dbReference>
<evidence type="ECO:0000256" key="4">
    <source>
        <dbReference type="ARBA" id="ARBA00022840"/>
    </source>
</evidence>
<gene>
    <name evidence="6" type="ORF">METZ01_LOCUS219333</name>
</gene>
<reference evidence="6" key="1">
    <citation type="submission" date="2018-05" db="EMBL/GenBank/DDBJ databases">
        <authorList>
            <person name="Lanie J.A."/>
            <person name="Ng W.-L."/>
            <person name="Kazmierczak K.M."/>
            <person name="Andrzejewski T.M."/>
            <person name="Davidsen T.M."/>
            <person name="Wayne K.J."/>
            <person name="Tettelin H."/>
            <person name="Glass J.I."/>
            <person name="Rusch D."/>
            <person name="Podicherti R."/>
            <person name="Tsui H.-C.T."/>
            <person name="Winkler M.E."/>
        </authorList>
    </citation>
    <scope>NUCLEOTIDE SEQUENCE</scope>
</reference>
<dbReference type="GO" id="GO:0005524">
    <property type="term" value="F:ATP binding"/>
    <property type="evidence" value="ECO:0007669"/>
    <property type="project" value="UniProtKB-KW"/>
</dbReference>
<dbReference type="GO" id="GO:0055085">
    <property type="term" value="P:transmembrane transport"/>
    <property type="evidence" value="ECO:0007669"/>
    <property type="project" value="UniProtKB-ARBA"/>
</dbReference>
<name>A0A382FV10_9ZZZZ</name>
<dbReference type="GO" id="GO:0015833">
    <property type="term" value="P:peptide transport"/>
    <property type="evidence" value="ECO:0007669"/>
    <property type="project" value="InterPro"/>
</dbReference>
<dbReference type="Pfam" id="PF08352">
    <property type="entry name" value="oligo_HPY"/>
    <property type="match status" value="1"/>
</dbReference>
<feature type="domain" description="ABC transporter" evidence="5">
    <location>
        <begin position="62"/>
        <end position="313"/>
    </location>
</feature>
<evidence type="ECO:0000256" key="1">
    <source>
        <dbReference type="ARBA" id="ARBA00005417"/>
    </source>
</evidence>
<dbReference type="InterPro" id="IPR017871">
    <property type="entry name" value="ABC_transporter-like_CS"/>
</dbReference>
<organism evidence="6">
    <name type="scientific">marine metagenome</name>
    <dbReference type="NCBI Taxonomy" id="408172"/>
    <lineage>
        <taxon>unclassified sequences</taxon>
        <taxon>metagenomes</taxon>
        <taxon>ecological metagenomes</taxon>
    </lineage>
</organism>
<dbReference type="InterPro" id="IPR003439">
    <property type="entry name" value="ABC_transporter-like_ATP-bd"/>
</dbReference>
<feature type="non-terminal residue" evidence="6">
    <location>
        <position position="1"/>
    </location>
</feature>
<keyword evidence="2" id="KW-0813">Transport</keyword>
<dbReference type="CDD" id="cd03257">
    <property type="entry name" value="ABC_NikE_OppD_transporters"/>
    <property type="match status" value="1"/>
</dbReference>
<dbReference type="PANTHER" id="PTHR43776">
    <property type="entry name" value="TRANSPORT ATP-BINDING PROTEIN"/>
    <property type="match status" value="1"/>
</dbReference>
<evidence type="ECO:0000313" key="6">
    <source>
        <dbReference type="EMBL" id="SVB66479.1"/>
    </source>
</evidence>
<dbReference type="PROSITE" id="PS50893">
    <property type="entry name" value="ABC_TRANSPORTER_2"/>
    <property type="match status" value="1"/>
</dbReference>
<dbReference type="InterPro" id="IPR013563">
    <property type="entry name" value="Oligopep_ABC_C"/>
</dbReference>
<dbReference type="Pfam" id="PF00005">
    <property type="entry name" value="ABC_tran"/>
    <property type="match status" value="1"/>
</dbReference>
<comment type="similarity">
    <text evidence="1">Belongs to the ABC transporter superfamily.</text>
</comment>
<keyword evidence="4" id="KW-0067">ATP-binding</keyword>
<proteinExistence type="inferred from homology"/>
<dbReference type="InterPro" id="IPR003593">
    <property type="entry name" value="AAA+_ATPase"/>
</dbReference>
<dbReference type="EMBL" id="UINC01051845">
    <property type="protein sequence ID" value="SVB66479.1"/>
    <property type="molecule type" value="Genomic_DNA"/>
</dbReference>
<dbReference type="PROSITE" id="PS00211">
    <property type="entry name" value="ABC_TRANSPORTER_1"/>
    <property type="match status" value="1"/>
</dbReference>
<protein>
    <recommendedName>
        <fullName evidence="5">ABC transporter domain-containing protein</fullName>
    </recommendedName>
</protein>
<dbReference type="SMART" id="SM00382">
    <property type="entry name" value="AAA"/>
    <property type="match status" value="1"/>
</dbReference>